<evidence type="ECO:0000259" key="4">
    <source>
        <dbReference type="Pfam" id="PF01134"/>
    </source>
</evidence>
<dbReference type="InterPro" id="IPR036188">
    <property type="entry name" value="FAD/NAD-bd_sf"/>
</dbReference>
<dbReference type="InterPro" id="IPR040131">
    <property type="entry name" value="MnmG_N"/>
</dbReference>
<keyword evidence="3" id="KW-0274">FAD</keyword>
<evidence type="ECO:0000256" key="3">
    <source>
        <dbReference type="ARBA" id="ARBA00022827"/>
    </source>
</evidence>
<gene>
    <name evidence="5" type="primary">gidA_3</name>
    <name evidence="5" type="ORF">NCTC9073_06655</name>
</gene>
<organism evidence="5 6">
    <name type="scientific">Escherichia coli</name>
    <dbReference type="NCBI Taxonomy" id="562"/>
    <lineage>
        <taxon>Bacteria</taxon>
        <taxon>Pseudomonadati</taxon>
        <taxon>Pseudomonadota</taxon>
        <taxon>Gammaproteobacteria</taxon>
        <taxon>Enterobacterales</taxon>
        <taxon>Enterobacteriaceae</taxon>
        <taxon>Escherichia</taxon>
    </lineage>
</organism>
<reference evidence="5 6" key="1">
    <citation type="submission" date="2018-06" db="EMBL/GenBank/DDBJ databases">
        <authorList>
            <consortium name="Pathogen Informatics"/>
            <person name="Doyle S."/>
        </authorList>
    </citation>
    <scope>NUCLEOTIDE SEQUENCE [LARGE SCALE GENOMIC DNA]</scope>
    <source>
        <strain evidence="5 6">NCTC9073</strain>
    </source>
</reference>
<proteinExistence type="predicted"/>
<comment type="cofactor">
    <cofactor evidence="1">
        <name>FAD</name>
        <dbReference type="ChEBI" id="CHEBI:57692"/>
    </cofactor>
</comment>
<evidence type="ECO:0000313" key="5">
    <source>
        <dbReference type="EMBL" id="SPX20475.1"/>
    </source>
</evidence>
<sequence length="66" mass="7097">MPKPSCSPLGRSSTVKFIIGLDNYSGGRAGDPPSIPLSRRLRELPLRVGRLKTGTPPRIDARTIGL</sequence>
<dbReference type="Pfam" id="PF01134">
    <property type="entry name" value="GIDA"/>
    <property type="match status" value="1"/>
</dbReference>
<dbReference type="Proteomes" id="UP000250780">
    <property type="component" value="Unassembled WGS sequence"/>
</dbReference>
<protein>
    <submittedName>
        <fullName evidence="5">Glucose-inhibited division protein A</fullName>
    </submittedName>
</protein>
<feature type="domain" description="MnmG N-terminal" evidence="4">
    <location>
        <begin position="15"/>
        <end position="64"/>
    </location>
</feature>
<evidence type="ECO:0000256" key="1">
    <source>
        <dbReference type="ARBA" id="ARBA00001974"/>
    </source>
</evidence>
<keyword evidence="2" id="KW-0285">Flavoprotein</keyword>
<name>A0A2X1NF28_ECOLX</name>
<dbReference type="Gene3D" id="3.50.50.60">
    <property type="entry name" value="FAD/NAD(P)-binding domain"/>
    <property type="match status" value="1"/>
</dbReference>
<accession>A0A2X1NF28</accession>
<dbReference type="AlphaFoldDB" id="A0A2X1NF28"/>
<dbReference type="EMBL" id="UASD01000012">
    <property type="protein sequence ID" value="SPX20475.1"/>
    <property type="molecule type" value="Genomic_DNA"/>
</dbReference>
<evidence type="ECO:0000256" key="2">
    <source>
        <dbReference type="ARBA" id="ARBA00022630"/>
    </source>
</evidence>
<evidence type="ECO:0000313" key="6">
    <source>
        <dbReference type="Proteomes" id="UP000250780"/>
    </source>
</evidence>